<dbReference type="FunFam" id="1.10.472.80:FF:000001">
    <property type="entry name" value="TBC1 domain family member 22B"/>
    <property type="match status" value="1"/>
</dbReference>
<dbReference type="FunFam" id="1.10.10.750:FF:000007">
    <property type="entry name" value="TBC1 domain family member"/>
    <property type="match status" value="1"/>
</dbReference>
<comment type="caution">
    <text evidence="3">The sequence shown here is derived from an EMBL/GenBank/DDBJ whole genome shotgun (WGS) entry which is preliminary data.</text>
</comment>
<feature type="compositionally biased region" description="Polar residues" evidence="1">
    <location>
        <begin position="26"/>
        <end position="42"/>
    </location>
</feature>
<reference evidence="4" key="2">
    <citation type="submission" date="2013-04" db="EMBL/GenBank/DDBJ databases">
        <title>Genomic mechanisms accounting for the adaptation to parasitism in nematode-trapping fungi.</title>
        <authorList>
            <person name="Ahren D.G."/>
        </authorList>
    </citation>
    <scope>NUCLEOTIDE SEQUENCE [LARGE SCALE GENOMIC DNA]</scope>
    <source>
        <strain evidence="4">CBS 200.50</strain>
    </source>
</reference>
<dbReference type="Pfam" id="PF00566">
    <property type="entry name" value="RabGAP-TBC"/>
    <property type="match status" value="1"/>
</dbReference>
<keyword evidence="4" id="KW-1185">Reference proteome</keyword>
<dbReference type="Gene3D" id="1.10.10.750">
    <property type="entry name" value="Ypt/Rab-GAP domain of gyp1p, domain 1"/>
    <property type="match status" value="1"/>
</dbReference>
<feature type="region of interest" description="Disordered" evidence="1">
    <location>
        <begin position="141"/>
        <end position="164"/>
    </location>
</feature>
<dbReference type="OMA" id="YHPPINT"/>
<evidence type="ECO:0000313" key="4">
    <source>
        <dbReference type="Proteomes" id="UP000015100"/>
    </source>
</evidence>
<gene>
    <name evidence="3" type="ORF">H072_8370</name>
</gene>
<dbReference type="SMART" id="SM00164">
    <property type="entry name" value="TBC"/>
    <property type="match status" value="1"/>
</dbReference>
<dbReference type="PROSITE" id="PS50086">
    <property type="entry name" value="TBC_RABGAP"/>
    <property type="match status" value="1"/>
</dbReference>
<dbReference type="PANTHER" id="PTHR22957:SF26">
    <property type="entry name" value="LD44506P"/>
    <property type="match status" value="1"/>
</dbReference>
<feature type="region of interest" description="Disordered" evidence="1">
    <location>
        <begin position="1"/>
        <end position="97"/>
    </location>
</feature>
<dbReference type="FunFam" id="1.10.8.270:FF:000037">
    <property type="entry name" value="TBC1 domain family member 22A"/>
    <property type="match status" value="1"/>
</dbReference>
<dbReference type="EMBL" id="AQGS01000598">
    <property type="protein sequence ID" value="EPS37848.1"/>
    <property type="molecule type" value="Genomic_DNA"/>
</dbReference>
<dbReference type="GO" id="GO:0005794">
    <property type="term" value="C:Golgi apparatus"/>
    <property type="evidence" value="ECO:0007669"/>
    <property type="project" value="TreeGrafter"/>
</dbReference>
<dbReference type="InterPro" id="IPR000195">
    <property type="entry name" value="Rab-GAP-TBC_dom"/>
</dbReference>
<dbReference type="GO" id="GO:0005096">
    <property type="term" value="F:GTPase activator activity"/>
    <property type="evidence" value="ECO:0007669"/>
    <property type="project" value="TreeGrafter"/>
</dbReference>
<organism evidence="3 4">
    <name type="scientific">Dactylellina haptotyla (strain CBS 200.50)</name>
    <name type="common">Nematode-trapping fungus</name>
    <name type="synonym">Monacrosporium haptotylum</name>
    <dbReference type="NCBI Taxonomy" id="1284197"/>
    <lineage>
        <taxon>Eukaryota</taxon>
        <taxon>Fungi</taxon>
        <taxon>Dikarya</taxon>
        <taxon>Ascomycota</taxon>
        <taxon>Pezizomycotina</taxon>
        <taxon>Orbiliomycetes</taxon>
        <taxon>Orbiliales</taxon>
        <taxon>Orbiliaceae</taxon>
        <taxon>Dactylellina</taxon>
    </lineage>
</organism>
<dbReference type="Gene3D" id="1.10.472.80">
    <property type="entry name" value="Ypt/Rab-GAP domain of gyp1p, domain 3"/>
    <property type="match status" value="1"/>
</dbReference>
<feature type="domain" description="Rab-GAP TBC" evidence="2">
    <location>
        <begin position="237"/>
        <end position="461"/>
    </location>
</feature>
<feature type="compositionally biased region" description="Polar residues" evidence="1">
    <location>
        <begin position="61"/>
        <end position="75"/>
    </location>
</feature>
<dbReference type="AlphaFoldDB" id="S8BF35"/>
<feature type="compositionally biased region" description="Low complexity" evidence="1">
    <location>
        <begin position="7"/>
        <end position="18"/>
    </location>
</feature>
<dbReference type="OrthoDB" id="26371at2759"/>
<dbReference type="Proteomes" id="UP000015100">
    <property type="component" value="Unassembled WGS sequence"/>
</dbReference>
<evidence type="ECO:0000256" key="1">
    <source>
        <dbReference type="SAM" id="MobiDB-lite"/>
    </source>
</evidence>
<evidence type="ECO:0000259" key="2">
    <source>
        <dbReference type="PROSITE" id="PS50086"/>
    </source>
</evidence>
<reference evidence="3 4" key="1">
    <citation type="journal article" date="2013" name="PLoS Genet.">
        <title>Genomic mechanisms accounting for the adaptation to parasitism in nematode-trapping fungi.</title>
        <authorList>
            <person name="Meerupati T."/>
            <person name="Andersson K.M."/>
            <person name="Friman E."/>
            <person name="Kumar D."/>
            <person name="Tunlid A."/>
            <person name="Ahren D."/>
        </authorList>
    </citation>
    <scope>NUCLEOTIDE SEQUENCE [LARGE SCALE GENOMIC DNA]</scope>
    <source>
        <strain evidence="3 4">CBS 200.50</strain>
    </source>
</reference>
<dbReference type="InterPro" id="IPR035969">
    <property type="entry name" value="Rab-GAP_TBC_sf"/>
</dbReference>
<dbReference type="HOGENOM" id="CLU_018687_4_0_1"/>
<protein>
    <recommendedName>
        <fullName evidence="2">Rab-GAP TBC domain-containing protein</fullName>
    </recommendedName>
</protein>
<dbReference type="STRING" id="1284197.S8BF35"/>
<dbReference type="PANTHER" id="PTHR22957">
    <property type="entry name" value="TBC1 DOMAIN FAMILY MEMBER GTPASE-ACTIVATING PROTEIN"/>
    <property type="match status" value="1"/>
</dbReference>
<dbReference type="Gene3D" id="1.10.8.270">
    <property type="entry name" value="putative rabgap domain of human tbc1 domain family member 14 like domains"/>
    <property type="match status" value="1"/>
</dbReference>
<evidence type="ECO:0000313" key="3">
    <source>
        <dbReference type="EMBL" id="EPS37848.1"/>
    </source>
</evidence>
<accession>S8BF35</accession>
<name>S8BF35_DACHA</name>
<dbReference type="SUPFAM" id="SSF47923">
    <property type="entry name" value="Ypt/Rab-GAP domain of gyp1p"/>
    <property type="match status" value="2"/>
</dbReference>
<sequence>MWGGGSSSSSSAKKAQSGPAQEMVQVGTSTFWRGRSPQSTPQRDGAYKPPPEATKVVGASYSYTDMLNFENTPSRPRTPVPKHKSNPSGGGHSPINAAASYNAFMSQTDDDWGLDIDDPTLKKNNPSVTGGLGSMASMAGVTSIEGRPPGAKGSKGAFEYPSTKKRTKGLKAQFEGLVRDPGNSLHMIYHPPINTDVHSSAEIEAMNARISRINKFKTVLQASTVDLTKLRSLAWGGIPDELRPMAWQLLLGYLPANSERRVATLERKRKEYLDSAKQAFSRGESGMDQTIWHQISIDIPRTNPHIPLYGHKTTQRCLEKILYVWAIRHPASGYVQGINDLVTPFWQVFLSAYIDGEVESFDPGSLPSEVLDVVSADCFWCLTKLLDGIQDNYIHSQPGIQRQVSQLRDLVRRIDSGLAKHLNDVQVQFIQFSFRWMNCMLMREFSVKNVIRMWDTYMSEGNSGFSEFHLYVCAAFLVKWSAELKKMDFQEVMMFLQSLPTKEWGEKDIGLLLSEAFMWQSLFRNSSAHLRDDGTTVHNEELNL</sequence>
<proteinExistence type="predicted"/>
<dbReference type="eggNOG" id="KOG1092">
    <property type="taxonomic scope" value="Eukaryota"/>
</dbReference>